<sequence length="181" mass="20594">MKPPVIQTNRLTLAPVTMEDAPSIQKHFDNWNIIKHIGSAVPWPYPDDGATYYLETILKDAETKEIYLWGIWINDGPNELVGLIEYRFTKDKDDNRGFWLAEPFWGKGLMSEAVAATQDFVFFDLKKERLVVKSAGSNIGSKRVKQKNGAVQVGTAKGSYHTGETTENIWEITRKNGIKYR</sequence>
<protein>
    <submittedName>
        <fullName evidence="5">GNAT family N-acetyltransferase</fullName>
    </submittedName>
</protein>
<dbReference type="InterPro" id="IPR000182">
    <property type="entry name" value="GNAT_dom"/>
</dbReference>
<comment type="caution">
    <text evidence="5">The sequence shown here is derived from an EMBL/GenBank/DDBJ whole genome shotgun (WGS) entry which is preliminary data.</text>
</comment>
<dbReference type="PANTHER" id="PTHR43792:SF8">
    <property type="entry name" value="[RIBOSOMAL PROTEIN US5]-ALANINE N-ACETYLTRANSFERASE"/>
    <property type="match status" value="1"/>
</dbReference>
<evidence type="ECO:0000313" key="5">
    <source>
        <dbReference type="EMBL" id="MBO1320767.1"/>
    </source>
</evidence>
<reference evidence="5" key="1">
    <citation type="submission" date="2021-03" db="EMBL/GenBank/DDBJ databases">
        <authorList>
            <person name="Wang G."/>
        </authorList>
    </citation>
    <scope>NUCLEOTIDE SEQUENCE</scope>
    <source>
        <strain evidence="5">KCTC 12899</strain>
    </source>
</reference>
<name>A0A8J7Q5G2_9BACT</name>
<dbReference type="Proteomes" id="UP000664417">
    <property type="component" value="Unassembled WGS sequence"/>
</dbReference>
<dbReference type="Gene3D" id="3.40.630.30">
    <property type="match status" value="1"/>
</dbReference>
<gene>
    <name evidence="5" type="ORF">J3U88_19975</name>
</gene>
<proteinExistence type="inferred from homology"/>
<keyword evidence="1" id="KW-0808">Transferase</keyword>
<dbReference type="PANTHER" id="PTHR43792">
    <property type="entry name" value="GNAT FAMILY, PUTATIVE (AFU_ORTHOLOGUE AFUA_3G00765)-RELATED-RELATED"/>
    <property type="match status" value="1"/>
</dbReference>
<evidence type="ECO:0000256" key="3">
    <source>
        <dbReference type="ARBA" id="ARBA00038502"/>
    </source>
</evidence>
<comment type="similarity">
    <text evidence="3">Belongs to the acetyltransferase family. RimJ subfamily.</text>
</comment>
<dbReference type="EMBL" id="JAFREP010000019">
    <property type="protein sequence ID" value="MBO1320767.1"/>
    <property type="molecule type" value="Genomic_DNA"/>
</dbReference>
<evidence type="ECO:0000313" key="6">
    <source>
        <dbReference type="Proteomes" id="UP000664417"/>
    </source>
</evidence>
<evidence type="ECO:0000256" key="2">
    <source>
        <dbReference type="ARBA" id="ARBA00023315"/>
    </source>
</evidence>
<dbReference type="InterPro" id="IPR016181">
    <property type="entry name" value="Acyl_CoA_acyltransferase"/>
</dbReference>
<evidence type="ECO:0000256" key="1">
    <source>
        <dbReference type="ARBA" id="ARBA00022679"/>
    </source>
</evidence>
<dbReference type="InterPro" id="IPR051531">
    <property type="entry name" value="N-acetyltransferase"/>
</dbReference>
<dbReference type="GO" id="GO:0016747">
    <property type="term" value="F:acyltransferase activity, transferring groups other than amino-acyl groups"/>
    <property type="evidence" value="ECO:0007669"/>
    <property type="project" value="InterPro"/>
</dbReference>
<evidence type="ECO:0000259" key="4">
    <source>
        <dbReference type="PROSITE" id="PS51186"/>
    </source>
</evidence>
<organism evidence="5 6">
    <name type="scientific">Acanthopleuribacter pedis</name>
    <dbReference type="NCBI Taxonomy" id="442870"/>
    <lineage>
        <taxon>Bacteria</taxon>
        <taxon>Pseudomonadati</taxon>
        <taxon>Acidobacteriota</taxon>
        <taxon>Holophagae</taxon>
        <taxon>Acanthopleuribacterales</taxon>
        <taxon>Acanthopleuribacteraceae</taxon>
        <taxon>Acanthopleuribacter</taxon>
    </lineage>
</organism>
<dbReference type="AlphaFoldDB" id="A0A8J7Q5G2"/>
<keyword evidence="6" id="KW-1185">Reference proteome</keyword>
<keyword evidence="2" id="KW-0012">Acyltransferase</keyword>
<dbReference type="Pfam" id="PF13302">
    <property type="entry name" value="Acetyltransf_3"/>
    <property type="match status" value="1"/>
</dbReference>
<dbReference type="SUPFAM" id="SSF55729">
    <property type="entry name" value="Acyl-CoA N-acyltransferases (Nat)"/>
    <property type="match status" value="1"/>
</dbReference>
<dbReference type="PROSITE" id="PS51186">
    <property type="entry name" value="GNAT"/>
    <property type="match status" value="1"/>
</dbReference>
<dbReference type="RefSeq" id="WP_207860719.1">
    <property type="nucleotide sequence ID" value="NZ_JAFREP010000019.1"/>
</dbReference>
<feature type="domain" description="N-acetyltransferase" evidence="4">
    <location>
        <begin position="11"/>
        <end position="175"/>
    </location>
</feature>
<accession>A0A8J7Q5G2</accession>